<keyword evidence="2" id="KW-1185">Reference proteome</keyword>
<dbReference type="Proteomes" id="UP001497516">
    <property type="component" value="Chromosome 2"/>
</dbReference>
<name>A0AAV2D5V7_9ROSI</name>
<organism evidence="1 2">
    <name type="scientific">Linum trigynum</name>
    <dbReference type="NCBI Taxonomy" id="586398"/>
    <lineage>
        <taxon>Eukaryota</taxon>
        <taxon>Viridiplantae</taxon>
        <taxon>Streptophyta</taxon>
        <taxon>Embryophyta</taxon>
        <taxon>Tracheophyta</taxon>
        <taxon>Spermatophyta</taxon>
        <taxon>Magnoliopsida</taxon>
        <taxon>eudicotyledons</taxon>
        <taxon>Gunneridae</taxon>
        <taxon>Pentapetalae</taxon>
        <taxon>rosids</taxon>
        <taxon>fabids</taxon>
        <taxon>Malpighiales</taxon>
        <taxon>Linaceae</taxon>
        <taxon>Linum</taxon>
    </lineage>
</organism>
<evidence type="ECO:0000313" key="2">
    <source>
        <dbReference type="Proteomes" id="UP001497516"/>
    </source>
</evidence>
<gene>
    <name evidence="1" type="ORF">LTRI10_LOCUS11066</name>
</gene>
<accession>A0AAV2D5V7</accession>
<protein>
    <submittedName>
        <fullName evidence="1">Uncharacterized protein</fullName>
    </submittedName>
</protein>
<sequence length="66" mass="6976">MLMCIRGRETSSHSCKFLLGINSNVDCINDHHDVGQPLLFCGRVAGGDAQYMVADSQAAAAASSSF</sequence>
<dbReference type="AlphaFoldDB" id="A0AAV2D5V7"/>
<dbReference type="EMBL" id="OZ034815">
    <property type="protein sequence ID" value="CAL1367351.1"/>
    <property type="molecule type" value="Genomic_DNA"/>
</dbReference>
<evidence type="ECO:0000313" key="1">
    <source>
        <dbReference type="EMBL" id="CAL1367351.1"/>
    </source>
</evidence>
<reference evidence="1 2" key="1">
    <citation type="submission" date="2024-04" db="EMBL/GenBank/DDBJ databases">
        <authorList>
            <person name="Fracassetti M."/>
        </authorList>
    </citation>
    <scope>NUCLEOTIDE SEQUENCE [LARGE SCALE GENOMIC DNA]</scope>
</reference>
<proteinExistence type="predicted"/>